<reference evidence="2" key="1">
    <citation type="journal article" date="2023" name="G3 (Bethesda)">
        <title>Genome assembly and association tests identify interacting loci associated with vigor, precocity, and sex in interspecific pistachio rootstocks.</title>
        <authorList>
            <person name="Palmer W."/>
            <person name="Jacygrad E."/>
            <person name="Sagayaradj S."/>
            <person name="Cavanaugh K."/>
            <person name="Han R."/>
            <person name="Bertier L."/>
            <person name="Beede B."/>
            <person name="Kafkas S."/>
            <person name="Golino D."/>
            <person name="Preece J."/>
            <person name="Michelmore R."/>
        </authorList>
    </citation>
    <scope>NUCLEOTIDE SEQUENCE [LARGE SCALE GENOMIC DNA]</scope>
</reference>
<accession>A0ACC1BKY5</accession>
<gene>
    <name evidence="1" type="ORF">Patl1_20459</name>
</gene>
<name>A0ACC1BKY5_9ROSI</name>
<comment type="caution">
    <text evidence="1">The sequence shown here is derived from an EMBL/GenBank/DDBJ whole genome shotgun (WGS) entry which is preliminary data.</text>
</comment>
<keyword evidence="2" id="KW-1185">Reference proteome</keyword>
<organism evidence="1 2">
    <name type="scientific">Pistacia atlantica</name>
    <dbReference type="NCBI Taxonomy" id="434234"/>
    <lineage>
        <taxon>Eukaryota</taxon>
        <taxon>Viridiplantae</taxon>
        <taxon>Streptophyta</taxon>
        <taxon>Embryophyta</taxon>
        <taxon>Tracheophyta</taxon>
        <taxon>Spermatophyta</taxon>
        <taxon>Magnoliopsida</taxon>
        <taxon>eudicotyledons</taxon>
        <taxon>Gunneridae</taxon>
        <taxon>Pentapetalae</taxon>
        <taxon>rosids</taxon>
        <taxon>malvids</taxon>
        <taxon>Sapindales</taxon>
        <taxon>Anacardiaceae</taxon>
        <taxon>Pistacia</taxon>
    </lineage>
</organism>
<sequence length="153" mass="17091">MTSRFLLSPPLRTPHPHAYVKVPIHLQPSLDASFHLRQPIAAPLHELSPKANRIVIIHDALMASVVQDAASILNAETYAFHGIYAFTHEDIIKSSAIKEAVRRLMVSEEGDGMRRRANELRECMQKSVAKGGVASLELESFIAQITRQIWDSN</sequence>
<dbReference type="EMBL" id="CM047900">
    <property type="protein sequence ID" value="KAJ0099588.1"/>
    <property type="molecule type" value="Genomic_DNA"/>
</dbReference>
<dbReference type="Proteomes" id="UP001164250">
    <property type="component" value="Chromosome 4"/>
</dbReference>
<protein>
    <submittedName>
        <fullName evidence="1">Uncharacterized protein</fullName>
    </submittedName>
</protein>
<proteinExistence type="predicted"/>
<evidence type="ECO:0000313" key="2">
    <source>
        <dbReference type="Proteomes" id="UP001164250"/>
    </source>
</evidence>
<evidence type="ECO:0000313" key="1">
    <source>
        <dbReference type="EMBL" id="KAJ0099588.1"/>
    </source>
</evidence>